<comment type="caution">
    <text evidence="3">The sequence shown here is derived from an EMBL/GenBank/DDBJ whole genome shotgun (WGS) entry which is preliminary data.</text>
</comment>
<feature type="coiled-coil region" evidence="1">
    <location>
        <begin position="104"/>
        <end position="167"/>
    </location>
</feature>
<dbReference type="Proteomes" id="UP000809621">
    <property type="component" value="Unassembled WGS sequence"/>
</dbReference>
<dbReference type="SUPFAM" id="SSF111369">
    <property type="entry name" value="HlyD-like secretion proteins"/>
    <property type="match status" value="1"/>
</dbReference>
<evidence type="ECO:0000313" key="4">
    <source>
        <dbReference type="Proteomes" id="UP000809621"/>
    </source>
</evidence>
<accession>A0ABS2HKP4</accession>
<keyword evidence="2" id="KW-0472">Membrane</keyword>
<reference evidence="3 4" key="1">
    <citation type="submission" date="2021-02" db="EMBL/GenBank/DDBJ databases">
        <authorList>
            <person name="Park J.-S."/>
        </authorList>
    </citation>
    <scope>NUCLEOTIDE SEQUENCE [LARGE SCALE GENOMIC DNA]</scope>
    <source>
        <strain evidence="3 4">188UL20-2</strain>
    </source>
</reference>
<dbReference type="RefSeq" id="WP_205159542.1">
    <property type="nucleotide sequence ID" value="NZ_JAFEUM010000008.1"/>
</dbReference>
<dbReference type="Gene3D" id="2.40.30.170">
    <property type="match status" value="1"/>
</dbReference>
<feature type="transmembrane region" description="Helical" evidence="2">
    <location>
        <begin position="6"/>
        <end position="23"/>
    </location>
</feature>
<feature type="transmembrane region" description="Helical" evidence="2">
    <location>
        <begin position="30"/>
        <end position="50"/>
    </location>
</feature>
<dbReference type="InterPro" id="IPR050393">
    <property type="entry name" value="MFP_Efflux_Pump"/>
</dbReference>
<evidence type="ECO:0000256" key="2">
    <source>
        <dbReference type="SAM" id="Phobius"/>
    </source>
</evidence>
<evidence type="ECO:0000256" key="1">
    <source>
        <dbReference type="SAM" id="Coils"/>
    </source>
</evidence>
<keyword evidence="2" id="KW-0812">Transmembrane</keyword>
<name>A0ABS2HKP4_9VIBR</name>
<keyword evidence="2" id="KW-1133">Transmembrane helix</keyword>
<gene>
    <name evidence="3" type="ORF">JQC93_16800</name>
</gene>
<keyword evidence="4" id="KW-1185">Reference proteome</keyword>
<organism evidence="3 4">
    <name type="scientific">Vibrio ulleungensis</name>
    <dbReference type="NCBI Taxonomy" id="2807619"/>
    <lineage>
        <taxon>Bacteria</taxon>
        <taxon>Pseudomonadati</taxon>
        <taxon>Pseudomonadota</taxon>
        <taxon>Gammaproteobacteria</taxon>
        <taxon>Vibrionales</taxon>
        <taxon>Vibrionaceae</taxon>
        <taxon>Vibrio</taxon>
    </lineage>
</organism>
<dbReference type="Gene3D" id="2.40.50.100">
    <property type="match status" value="1"/>
</dbReference>
<dbReference type="PANTHER" id="PTHR30367:SF1">
    <property type="entry name" value="MULTIDRUG RESISTANCE PROTEIN MDTN"/>
    <property type="match status" value="1"/>
</dbReference>
<keyword evidence="1" id="KW-0175">Coiled coil</keyword>
<dbReference type="PANTHER" id="PTHR30367">
    <property type="entry name" value="P-HYDROXYBENZOIC ACID EFFLUX PUMP SUBUNIT AAEA-RELATED"/>
    <property type="match status" value="1"/>
</dbReference>
<proteinExistence type="predicted"/>
<evidence type="ECO:0000313" key="3">
    <source>
        <dbReference type="EMBL" id="MBM7038053.1"/>
    </source>
</evidence>
<dbReference type="EMBL" id="JAFEUM010000008">
    <property type="protein sequence ID" value="MBM7038053.1"/>
    <property type="molecule type" value="Genomic_DNA"/>
</dbReference>
<protein>
    <submittedName>
        <fullName evidence="3">Efflux RND transporter periplasmic adaptor subunit</fullName>
    </submittedName>
</protein>
<sequence>MKEVMIPYILIMWILVSTGAIKWNFRNGSWIVSSGIFILVVLGVLSRLWAPVDMTSSSTVKAPHAVLSPLFREQIDTIHVNHNQHVNKGDVIYTLVDVNSTADLEKINASIVQQQESIAQMKRDLQRSKTSPTIFKQRDVESYNSQLRIANANLLSLQADLEQAEFEQERKTIRAPFDGQIAVVNVADGSRTGNMHIFDTSRKFMEMRIPDQSYRYVEAGQFAEFYVDAFPGEVFRARVHSVTAGTGEATVSAMQGTQSVQQHVAANMGTHGRTVILELIEQEGKVIPIGATGAAWISANKPHPFFGFIDVIGAATVRLQSYKSYLNAM</sequence>